<evidence type="ECO:0000256" key="2">
    <source>
        <dbReference type="ARBA" id="ARBA00022679"/>
    </source>
</evidence>
<keyword evidence="3" id="KW-0418">Kinase</keyword>
<proteinExistence type="inferred from homology"/>
<dbReference type="InterPro" id="IPR029056">
    <property type="entry name" value="Ribokinase-like"/>
</dbReference>
<dbReference type="Pfam" id="PF00294">
    <property type="entry name" value="PfkB"/>
    <property type="match status" value="1"/>
</dbReference>
<dbReference type="PANTHER" id="PTHR43085">
    <property type="entry name" value="HEXOKINASE FAMILY MEMBER"/>
    <property type="match status" value="1"/>
</dbReference>
<dbReference type="Proteomes" id="UP000239800">
    <property type="component" value="Unassembled WGS sequence"/>
</dbReference>
<comment type="caution">
    <text evidence="5">The sequence shown here is derived from an EMBL/GenBank/DDBJ whole genome shotgun (WGS) entry which is preliminary data.</text>
</comment>
<name>A0A2S7KMR8_9FLAO</name>
<dbReference type="InterPro" id="IPR050306">
    <property type="entry name" value="PfkB_Carbo_kinase"/>
</dbReference>
<organism evidence="5 6">
    <name type="scientific">Aureitalea marina</name>
    <dbReference type="NCBI Taxonomy" id="930804"/>
    <lineage>
        <taxon>Bacteria</taxon>
        <taxon>Pseudomonadati</taxon>
        <taxon>Bacteroidota</taxon>
        <taxon>Flavobacteriia</taxon>
        <taxon>Flavobacteriales</taxon>
        <taxon>Flavobacteriaceae</taxon>
        <taxon>Aureitalea</taxon>
    </lineage>
</organism>
<dbReference type="RefSeq" id="WP_181039940.1">
    <property type="nucleotide sequence ID" value="NZ_MQUB01000001.1"/>
</dbReference>
<dbReference type="InterPro" id="IPR011611">
    <property type="entry name" value="PfkB_dom"/>
</dbReference>
<dbReference type="PANTHER" id="PTHR43085:SF57">
    <property type="entry name" value="CARBOHYDRATE KINASE PFKB DOMAIN-CONTAINING PROTEIN"/>
    <property type="match status" value="1"/>
</dbReference>
<keyword evidence="6" id="KW-1185">Reference proteome</keyword>
<dbReference type="CDD" id="cd01167">
    <property type="entry name" value="bac_FRK"/>
    <property type="match status" value="1"/>
</dbReference>
<dbReference type="AlphaFoldDB" id="A0A2S7KMR8"/>
<dbReference type="Gene3D" id="3.40.1190.20">
    <property type="match status" value="1"/>
</dbReference>
<evidence type="ECO:0000256" key="3">
    <source>
        <dbReference type="ARBA" id="ARBA00022777"/>
    </source>
</evidence>
<evidence type="ECO:0000313" key="5">
    <source>
        <dbReference type="EMBL" id="PQB03926.1"/>
    </source>
</evidence>
<sequence length="298" mass="33375">MKPQSRIFCFGEVLWDVFPDNSRIGGAPLNVATKLATFGHQVFMVSAVGRDKEGDEILEFLEERNVISKFVKTHPELSTGKVLVQLDEEGKASYQIVHPVAWDDITVNKIDMEEMGHIDLLVFGSLACRDKRSRRGLQLLMEQAEFKVLDINLRAPHYQYELLIDMMQKADFVKFNDEEIIEISRELGRTGDFENLARELARQFQIDAVCVTLGEDGAILLYQGKYFHHPGFKVQVRDTVGAGDSFLATILNELLSGNDPKSALTKACAMGAMVASKDGANPEILSTELFNFLQDADI</sequence>
<dbReference type="GO" id="GO:0016301">
    <property type="term" value="F:kinase activity"/>
    <property type="evidence" value="ECO:0007669"/>
    <property type="project" value="UniProtKB-KW"/>
</dbReference>
<accession>A0A2S7KMR8</accession>
<evidence type="ECO:0000256" key="1">
    <source>
        <dbReference type="ARBA" id="ARBA00010688"/>
    </source>
</evidence>
<feature type="domain" description="Carbohydrate kinase PfkB" evidence="4">
    <location>
        <begin position="21"/>
        <end position="282"/>
    </location>
</feature>
<dbReference type="SUPFAM" id="SSF53613">
    <property type="entry name" value="Ribokinase-like"/>
    <property type="match status" value="1"/>
</dbReference>
<keyword evidence="2" id="KW-0808">Transferase</keyword>
<protein>
    <recommendedName>
        <fullName evidence="4">Carbohydrate kinase PfkB domain-containing protein</fullName>
    </recommendedName>
</protein>
<comment type="similarity">
    <text evidence="1">Belongs to the carbohydrate kinase PfkB family.</text>
</comment>
<evidence type="ECO:0000259" key="4">
    <source>
        <dbReference type="Pfam" id="PF00294"/>
    </source>
</evidence>
<dbReference type="InterPro" id="IPR002173">
    <property type="entry name" value="Carboh/pur_kinase_PfkB_CS"/>
</dbReference>
<gene>
    <name evidence="5" type="ORF">BST85_02630</name>
</gene>
<evidence type="ECO:0000313" key="6">
    <source>
        <dbReference type="Proteomes" id="UP000239800"/>
    </source>
</evidence>
<dbReference type="PROSITE" id="PS00583">
    <property type="entry name" value="PFKB_KINASES_1"/>
    <property type="match status" value="1"/>
</dbReference>
<dbReference type="EMBL" id="MQUB01000001">
    <property type="protein sequence ID" value="PQB03926.1"/>
    <property type="molecule type" value="Genomic_DNA"/>
</dbReference>
<reference evidence="5 6" key="1">
    <citation type="submission" date="2016-11" db="EMBL/GenBank/DDBJ databases">
        <title>Trade-off between light-utilization and light-protection in marine flavobacteria.</title>
        <authorList>
            <person name="Kumagai Y."/>
        </authorList>
    </citation>
    <scope>NUCLEOTIDE SEQUENCE [LARGE SCALE GENOMIC DNA]</scope>
    <source>
        <strain evidence="5 6">NBRC 107741</strain>
    </source>
</reference>